<dbReference type="EMBL" id="CADCUF010000155">
    <property type="protein sequence ID" value="CAA9334943.1"/>
    <property type="molecule type" value="Genomic_DNA"/>
</dbReference>
<reference evidence="2" key="1">
    <citation type="submission" date="2020-02" db="EMBL/GenBank/DDBJ databases">
        <authorList>
            <person name="Meier V. D."/>
        </authorList>
    </citation>
    <scope>NUCLEOTIDE SEQUENCE</scope>
    <source>
        <strain evidence="2">AVDCRST_MAG24</strain>
    </source>
</reference>
<keyword evidence="1" id="KW-0472">Membrane</keyword>
<dbReference type="AlphaFoldDB" id="A0A6J4LKX5"/>
<organism evidence="2">
    <name type="scientific">uncultured Nocardioidaceae bacterium</name>
    <dbReference type="NCBI Taxonomy" id="253824"/>
    <lineage>
        <taxon>Bacteria</taxon>
        <taxon>Bacillati</taxon>
        <taxon>Actinomycetota</taxon>
        <taxon>Actinomycetes</taxon>
        <taxon>Propionibacteriales</taxon>
        <taxon>Nocardioidaceae</taxon>
        <taxon>environmental samples</taxon>
    </lineage>
</organism>
<feature type="transmembrane region" description="Helical" evidence="1">
    <location>
        <begin position="40"/>
        <end position="61"/>
    </location>
</feature>
<name>A0A6J4LKX5_9ACTN</name>
<sequence length="77" mass="8435">MHRSTPTLVTFRLFVVVRTALLAALVLHRRVTDRDERGDVPGWVLITVMTAGLVAGLWAIAGPALEGMLRQALDSVR</sequence>
<gene>
    <name evidence="2" type="ORF">AVDCRST_MAG24-998</name>
</gene>
<accession>A0A6J4LKX5</accession>
<proteinExistence type="predicted"/>
<keyword evidence="1" id="KW-1133">Transmembrane helix</keyword>
<evidence type="ECO:0000313" key="2">
    <source>
        <dbReference type="EMBL" id="CAA9334943.1"/>
    </source>
</evidence>
<keyword evidence="1" id="KW-0812">Transmembrane</keyword>
<protein>
    <submittedName>
        <fullName evidence="2">Uncharacterized protein</fullName>
    </submittedName>
</protein>
<feature type="transmembrane region" description="Helical" evidence="1">
    <location>
        <begin position="6"/>
        <end position="28"/>
    </location>
</feature>
<evidence type="ECO:0000256" key="1">
    <source>
        <dbReference type="SAM" id="Phobius"/>
    </source>
</evidence>